<keyword evidence="5" id="KW-0275">Fatty acid biosynthesis</keyword>
<feature type="domain" description="Ketoreductase" evidence="6">
    <location>
        <begin position="7"/>
        <end position="189"/>
    </location>
</feature>
<evidence type="ECO:0000256" key="4">
    <source>
        <dbReference type="PIRSR" id="PIRSR611284-2"/>
    </source>
</evidence>
<dbReference type="EC" id="1.1.1.100" evidence="5"/>
<dbReference type="GO" id="GO:0004316">
    <property type="term" value="F:3-oxoacyl-[acyl-carrier-protein] reductase (NADPH) activity"/>
    <property type="evidence" value="ECO:0007669"/>
    <property type="project" value="UniProtKB-UniRule"/>
</dbReference>
<evidence type="ECO:0000313" key="8">
    <source>
        <dbReference type="EMBL" id="OYP56215.1"/>
    </source>
</evidence>
<dbReference type="GO" id="GO:0051287">
    <property type="term" value="F:NAD binding"/>
    <property type="evidence" value="ECO:0007669"/>
    <property type="project" value="UniProtKB-UniRule"/>
</dbReference>
<dbReference type="SMART" id="SM00822">
    <property type="entry name" value="PKS_KR"/>
    <property type="match status" value="1"/>
</dbReference>
<keyword evidence="2 5" id="KW-0560">Oxidoreductase</keyword>
<organism evidence="7 10">
    <name type="scientific">Segatella bryantii</name>
    <name type="common">Prevotella bryantii</name>
    <dbReference type="NCBI Taxonomy" id="77095"/>
    <lineage>
        <taxon>Bacteria</taxon>
        <taxon>Pseudomonadati</taxon>
        <taxon>Bacteroidota</taxon>
        <taxon>Bacteroidia</taxon>
        <taxon>Bacteroidales</taxon>
        <taxon>Prevotellaceae</taxon>
        <taxon>Segatella</taxon>
    </lineage>
</organism>
<dbReference type="RefSeq" id="WP_006281229.1">
    <property type="nucleotide sequence ID" value="NZ_BPTR01000001.1"/>
</dbReference>
<proteinExistence type="inferred from homology"/>
<dbReference type="Gene3D" id="3.40.50.720">
    <property type="entry name" value="NAD(P)-binding Rossmann-like Domain"/>
    <property type="match status" value="1"/>
</dbReference>
<comment type="pathway">
    <text evidence="5">Lipid metabolism; fatty acid biosynthesis.</text>
</comment>
<keyword evidence="5" id="KW-0444">Lipid biosynthesis</keyword>
<dbReference type="InterPro" id="IPR036291">
    <property type="entry name" value="NAD(P)-bd_dom_sf"/>
</dbReference>
<name>A0AA37MDI6_SEGBR</name>
<protein>
    <recommendedName>
        <fullName evidence="5">3-oxoacyl-[acyl-carrier-protein] reductase</fullName>
        <ecNumber evidence="5">1.1.1.100</ecNumber>
    </recommendedName>
</protein>
<dbReference type="InterPro" id="IPR002347">
    <property type="entry name" value="SDR_fam"/>
</dbReference>
<feature type="active site" description="Proton acceptor" evidence="3">
    <location>
        <position position="158"/>
    </location>
</feature>
<comment type="caution">
    <text evidence="7">The sequence shown here is derived from an EMBL/GenBank/DDBJ whole genome shotgun (WGS) entry which is preliminary data.</text>
</comment>
<accession>A0AA37MDI6</accession>
<comment type="function">
    <text evidence="5">Catalyzes the NADPH-dependent reduction of beta-ketoacyl-ACP substrates to beta-hydroxyacyl-ACP products, the first reductive step in the elongation cycle of fatty acid biosynthesis.</text>
</comment>
<dbReference type="InterPro" id="IPR011284">
    <property type="entry name" value="3oxo_ACP_reduc"/>
</dbReference>
<dbReference type="GO" id="GO:0006633">
    <property type="term" value="P:fatty acid biosynthetic process"/>
    <property type="evidence" value="ECO:0007669"/>
    <property type="project" value="UniProtKB-KW"/>
</dbReference>
<evidence type="ECO:0000313" key="7">
    <source>
        <dbReference type="EMBL" id="GJG27565.1"/>
    </source>
</evidence>
<comment type="subunit">
    <text evidence="5">Homotetramer.</text>
</comment>
<dbReference type="PANTHER" id="PTHR42760:SF133">
    <property type="entry name" value="3-OXOACYL-[ACYL-CARRIER-PROTEIN] REDUCTASE"/>
    <property type="match status" value="1"/>
</dbReference>
<reference evidence="7" key="2">
    <citation type="submission" date="2021-08" db="EMBL/GenBank/DDBJ databases">
        <title>Prevotella lacticifex sp. nov., isolated from rumen of cow.</title>
        <authorList>
            <person name="Shinkai T."/>
            <person name="Ikeyama N."/>
            <person name="Kumagai M."/>
            <person name="Ohmori H."/>
            <person name="Sakamoto M."/>
            <person name="Ohkuma M."/>
            <person name="Mitsumori M."/>
        </authorList>
    </citation>
    <scope>NUCLEOTIDE SEQUENCE</scope>
    <source>
        <strain evidence="7">DSM 11371</strain>
    </source>
</reference>
<dbReference type="NCBIfam" id="NF005559">
    <property type="entry name" value="PRK07231.1"/>
    <property type="match status" value="1"/>
</dbReference>
<dbReference type="Pfam" id="PF13561">
    <property type="entry name" value="adh_short_C2"/>
    <property type="match status" value="1"/>
</dbReference>
<evidence type="ECO:0000313" key="9">
    <source>
        <dbReference type="Proteomes" id="UP000216189"/>
    </source>
</evidence>
<dbReference type="GeneID" id="72479370"/>
<dbReference type="PANTHER" id="PTHR42760">
    <property type="entry name" value="SHORT-CHAIN DEHYDROGENASES/REDUCTASES FAMILY MEMBER"/>
    <property type="match status" value="1"/>
</dbReference>
<dbReference type="AlphaFoldDB" id="A0AA37MDI6"/>
<evidence type="ECO:0000259" key="6">
    <source>
        <dbReference type="SMART" id="SM00822"/>
    </source>
</evidence>
<keyword evidence="5" id="KW-0276">Fatty acid metabolism</keyword>
<dbReference type="PRINTS" id="PR00081">
    <property type="entry name" value="GDHRDH"/>
</dbReference>
<dbReference type="EMBL" id="BPTR01000001">
    <property type="protein sequence ID" value="GJG27565.1"/>
    <property type="molecule type" value="Genomic_DNA"/>
</dbReference>
<gene>
    <name evidence="8" type="primary">fabG</name>
    <name evidence="8" type="ORF">CIK91_04200</name>
    <name evidence="7" type="ORF">PRRU23_12650</name>
</gene>
<sequence length="250" mass="26227">MGLLTGKTALITGAARGIGKAIALKFAQEGANIAFTDLVIDEEHGGLETEREIAALGVKAKGYASNAADFAQTEETVKAVKEEFGSIDILVNNAGITKDGLMLRMSEAQWDAVIAVNLKSAFNFIHACIPFMMRQRGGSIINMASVVGVHGNAGQANYAASKAGLIALAKSIGQEMGPKGIRANAIAPGFIDTAMTQALPDDIRKEWISKIPLRRGGNVEDIANTAVYLASDLSSYVSGQVIQVDGGMNM</sequence>
<evidence type="ECO:0000256" key="1">
    <source>
        <dbReference type="ARBA" id="ARBA00006484"/>
    </source>
</evidence>
<dbReference type="NCBIfam" id="TIGR01830">
    <property type="entry name" value="3oxo_ACP_reduc"/>
    <property type="match status" value="1"/>
</dbReference>
<keyword evidence="5" id="KW-0443">Lipid metabolism</keyword>
<keyword evidence="4 5" id="KW-0521">NADP</keyword>
<dbReference type="InterPro" id="IPR057326">
    <property type="entry name" value="KR_dom"/>
</dbReference>
<dbReference type="GO" id="GO:0048038">
    <property type="term" value="F:quinone binding"/>
    <property type="evidence" value="ECO:0007669"/>
    <property type="project" value="TreeGrafter"/>
</dbReference>
<dbReference type="Proteomes" id="UP000216189">
    <property type="component" value="Unassembled WGS sequence"/>
</dbReference>
<feature type="binding site" evidence="4">
    <location>
        <position position="191"/>
    </location>
    <ligand>
        <name>NADP(+)</name>
        <dbReference type="ChEBI" id="CHEBI:58349"/>
    </ligand>
</feature>
<comment type="similarity">
    <text evidence="1 5">Belongs to the short-chain dehydrogenases/reductases (SDR) family.</text>
</comment>
<dbReference type="SUPFAM" id="SSF51735">
    <property type="entry name" value="NAD(P)-binding Rossmann-fold domains"/>
    <property type="match status" value="1"/>
</dbReference>
<dbReference type="CDD" id="cd05333">
    <property type="entry name" value="BKR_SDR_c"/>
    <property type="match status" value="1"/>
</dbReference>
<dbReference type="PRINTS" id="PR00080">
    <property type="entry name" value="SDRFAMILY"/>
</dbReference>
<dbReference type="InterPro" id="IPR020904">
    <property type="entry name" value="Sc_DH/Rdtase_CS"/>
</dbReference>
<feature type="binding site" evidence="4">
    <location>
        <begin position="158"/>
        <end position="162"/>
    </location>
    <ligand>
        <name>NADP(+)</name>
        <dbReference type="ChEBI" id="CHEBI:58349"/>
    </ligand>
</feature>
<evidence type="ECO:0000256" key="2">
    <source>
        <dbReference type="ARBA" id="ARBA00023002"/>
    </source>
</evidence>
<dbReference type="NCBIfam" id="NF009466">
    <property type="entry name" value="PRK12826.1-2"/>
    <property type="match status" value="1"/>
</dbReference>
<dbReference type="Proteomes" id="UP000887043">
    <property type="component" value="Unassembled WGS sequence"/>
</dbReference>
<keyword evidence="9" id="KW-1185">Reference proteome</keyword>
<feature type="binding site" evidence="4">
    <location>
        <begin position="13"/>
        <end position="16"/>
    </location>
    <ligand>
        <name>NADP(+)</name>
        <dbReference type="ChEBI" id="CHEBI:58349"/>
    </ligand>
</feature>
<reference evidence="8 9" key="1">
    <citation type="submission" date="2017-08" db="EMBL/GenBank/DDBJ databases">
        <title>Comparative genomics of non-oral Prevotella species.</title>
        <authorList>
            <person name="Accetto T."/>
            <person name="Nograsek B."/>
            <person name="Avgustin G."/>
        </authorList>
    </citation>
    <scope>NUCLEOTIDE SEQUENCE [LARGE SCALE GENOMIC DNA]</scope>
    <source>
        <strain evidence="8 9">TC1-1</strain>
    </source>
</reference>
<evidence type="ECO:0000256" key="5">
    <source>
        <dbReference type="RuleBase" id="RU366074"/>
    </source>
</evidence>
<feature type="binding site" evidence="4">
    <location>
        <position position="93"/>
    </location>
    <ligand>
        <name>NADP(+)</name>
        <dbReference type="ChEBI" id="CHEBI:58349"/>
    </ligand>
</feature>
<comment type="catalytic activity">
    <reaction evidence="5">
        <text>a (3R)-hydroxyacyl-[ACP] + NADP(+) = a 3-oxoacyl-[ACP] + NADPH + H(+)</text>
        <dbReference type="Rhea" id="RHEA:17397"/>
        <dbReference type="Rhea" id="RHEA-COMP:9916"/>
        <dbReference type="Rhea" id="RHEA-COMP:9945"/>
        <dbReference type="ChEBI" id="CHEBI:15378"/>
        <dbReference type="ChEBI" id="CHEBI:57783"/>
        <dbReference type="ChEBI" id="CHEBI:58349"/>
        <dbReference type="ChEBI" id="CHEBI:78776"/>
        <dbReference type="ChEBI" id="CHEBI:78827"/>
        <dbReference type="EC" id="1.1.1.100"/>
    </reaction>
</comment>
<dbReference type="FunFam" id="3.40.50.720:FF:000173">
    <property type="entry name" value="3-oxoacyl-[acyl-carrier protein] reductase"/>
    <property type="match status" value="1"/>
</dbReference>
<dbReference type="EMBL" id="NPJF01000024">
    <property type="protein sequence ID" value="OYP56215.1"/>
    <property type="molecule type" value="Genomic_DNA"/>
</dbReference>
<dbReference type="PROSITE" id="PS00061">
    <property type="entry name" value="ADH_SHORT"/>
    <property type="match status" value="1"/>
</dbReference>
<evidence type="ECO:0000256" key="3">
    <source>
        <dbReference type="PIRSR" id="PIRSR611284-1"/>
    </source>
</evidence>
<evidence type="ECO:0000313" key="10">
    <source>
        <dbReference type="Proteomes" id="UP000887043"/>
    </source>
</evidence>